<gene>
    <name evidence="3" type="ORF">RGF97_30125</name>
</gene>
<dbReference type="Proteomes" id="UP001250858">
    <property type="component" value="Chromosome"/>
</dbReference>
<dbReference type="EMBL" id="CP133762">
    <property type="protein sequence ID" value="WMX48208.1"/>
    <property type="molecule type" value="Genomic_DNA"/>
</dbReference>
<organism evidence="3 4">
    <name type="scientific">Streptomyces roseicoloratus</name>
    <dbReference type="NCBI Taxonomy" id="2508722"/>
    <lineage>
        <taxon>Bacteria</taxon>
        <taxon>Bacillati</taxon>
        <taxon>Actinomycetota</taxon>
        <taxon>Actinomycetes</taxon>
        <taxon>Kitasatosporales</taxon>
        <taxon>Streptomycetaceae</taxon>
        <taxon>Streptomyces</taxon>
    </lineage>
</organism>
<evidence type="ECO:0000256" key="1">
    <source>
        <dbReference type="SAM" id="MobiDB-lite"/>
    </source>
</evidence>
<feature type="region of interest" description="Disordered" evidence="1">
    <location>
        <begin position="1"/>
        <end position="38"/>
    </location>
</feature>
<feature type="transmembrane region" description="Helical" evidence="2">
    <location>
        <begin position="217"/>
        <end position="236"/>
    </location>
</feature>
<dbReference type="RefSeq" id="WP_246094906.1">
    <property type="nucleotide sequence ID" value="NZ_CP133762.1"/>
</dbReference>
<feature type="compositionally biased region" description="Low complexity" evidence="1">
    <location>
        <begin position="8"/>
        <end position="38"/>
    </location>
</feature>
<reference evidence="3 4" key="1">
    <citation type="submission" date="2023-09" db="EMBL/GenBank/DDBJ databases">
        <title>Complete genome of Streptomyces roseicoloratus T14.</title>
        <authorList>
            <person name="Bashizi T."/>
            <person name="Kim M.-J."/>
            <person name="Lee G."/>
            <person name="Tagele S.B."/>
            <person name="Shin J.-H."/>
        </authorList>
    </citation>
    <scope>NUCLEOTIDE SEQUENCE [LARGE SCALE GENOMIC DNA]</scope>
    <source>
        <strain evidence="3 4">T14</strain>
    </source>
</reference>
<evidence type="ECO:0000256" key="2">
    <source>
        <dbReference type="SAM" id="Phobius"/>
    </source>
</evidence>
<name>A0ABY9S2R5_9ACTN</name>
<evidence type="ECO:0000313" key="4">
    <source>
        <dbReference type="Proteomes" id="UP001250858"/>
    </source>
</evidence>
<protein>
    <recommendedName>
        <fullName evidence="5">Polysaccharide chain length determinant N-terminal domain-containing protein</fullName>
    </recommendedName>
</protein>
<accession>A0ABY9S2R5</accession>
<keyword evidence="2" id="KW-1133">Transmembrane helix</keyword>
<keyword evidence="2" id="KW-0812">Transmembrane</keyword>
<evidence type="ECO:0008006" key="5">
    <source>
        <dbReference type="Google" id="ProtNLM"/>
    </source>
</evidence>
<keyword evidence="2" id="KW-0472">Membrane</keyword>
<sequence length="251" mass="26192">MEPTPENTARTAVTAAPAGTAGPAAAPAAASTDAPGPAGDALTPEGLARVLLRRWYVLLLAALVTGAACYPALRPAPRYQSSAVLVVKPPRTDNQPNQLTNLQPSLAMVSYAVVQRLQSPAGRAELEAAGAHGSYRLTPRNSGTSATPYYSIPTLQVEAEQSAPEEADRVVQTIIEVYGRHLKALQTEQKVPAATLLTVDLVNRPGTVALPPNRTRAVAGTGALATLAGVMGALWTERAAAARRRRRAEAP</sequence>
<keyword evidence="4" id="KW-1185">Reference proteome</keyword>
<evidence type="ECO:0000313" key="3">
    <source>
        <dbReference type="EMBL" id="WMX48208.1"/>
    </source>
</evidence>
<proteinExistence type="predicted"/>